<feature type="domain" description="Peptidase M16 middle/third" evidence="1">
    <location>
        <begin position="2"/>
        <end position="121"/>
    </location>
</feature>
<evidence type="ECO:0000313" key="3">
    <source>
        <dbReference type="Proteomes" id="UP000281391"/>
    </source>
</evidence>
<dbReference type="SUPFAM" id="SSF63411">
    <property type="entry name" value="LuxS/MPP-like metallohydrolase"/>
    <property type="match status" value="1"/>
</dbReference>
<dbReference type="InterPro" id="IPR011249">
    <property type="entry name" value="Metalloenz_LuxS/M16"/>
</dbReference>
<dbReference type="GO" id="GO:0046872">
    <property type="term" value="F:metal ion binding"/>
    <property type="evidence" value="ECO:0007669"/>
    <property type="project" value="InterPro"/>
</dbReference>
<dbReference type="AlphaFoldDB" id="A0A3S4DL98"/>
<dbReference type="Pfam" id="PF16187">
    <property type="entry name" value="Peptidase_M16_M"/>
    <property type="match status" value="1"/>
</dbReference>
<dbReference type="GO" id="GO:0004222">
    <property type="term" value="F:metalloendopeptidase activity"/>
    <property type="evidence" value="ECO:0007669"/>
    <property type="project" value="UniProtKB-EC"/>
</dbReference>
<dbReference type="GO" id="GO:0006508">
    <property type="term" value="P:proteolysis"/>
    <property type="evidence" value="ECO:0007669"/>
    <property type="project" value="UniProtKB-KW"/>
</dbReference>
<protein>
    <submittedName>
        <fullName evidence="2">Protease 3</fullName>
        <ecNumber evidence="2">3.4.24.55</ecNumber>
    </submittedName>
</protein>
<proteinExistence type="predicted"/>
<evidence type="ECO:0000313" key="2">
    <source>
        <dbReference type="EMBL" id="VDZ58540.1"/>
    </source>
</evidence>
<reference evidence="2 3" key="1">
    <citation type="submission" date="2018-12" db="EMBL/GenBank/DDBJ databases">
        <authorList>
            <consortium name="Pathogen Informatics"/>
        </authorList>
    </citation>
    <scope>NUCLEOTIDE SEQUENCE [LARGE SCALE GENOMIC DNA]</scope>
    <source>
        <strain evidence="2 3">NCTC11214</strain>
    </source>
</reference>
<keyword evidence="2" id="KW-0645">Protease</keyword>
<dbReference type="EC" id="3.4.24.55" evidence="2"/>
<evidence type="ECO:0000259" key="1">
    <source>
        <dbReference type="Pfam" id="PF16187"/>
    </source>
</evidence>
<organism evidence="2 3">
    <name type="scientific">Serratia odorifera</name>
    <dbReference type="NCBI Taxonomy" id="618"/>
    <lineage>
        <taxon>Bacteria</taxon>
        <taxon>Pseudomonadati</taxon>
        <taxon>Pseudomonadota</taxon>
        <taxon>Gammaproteobacteria</taxon>
        <taxon>Enterobacterales</taxon>
        <taxon>Yersiniaceae</taxon>
        <taxon>Serratia</taxon>
    </lineage>
</organism>
<name>A0A3S4DL98_SEROD</name>
<accession>A0A3S4DL98</accession>
<dbReference type="InterPro" id="IPR032632">
    <property type="entry name" value="Peptidase_M16_M"/>
</dbReference>
<dbReference type="Proteomes" id="UP000281391">
    <property type="component" value="Chromosome"/>
</dbReference>
<dbReference type="Gene3D" id="3.30.830.10">
    <property type="entry name" value="Metalloenzyme, LuxS/M16 peptidase-like"/>
    <property type="match status" value="1"/>
</dbReference>
<dbReference type="KEGG" id="sof:NCTC11214_02815"/>
<keyword evidence="2" id="KW-0378">Hydrolase</keyword>
<gene>
    <name evidence="2" type="primary">ptrA_2</name>
    <name evidence="2" type="ORF">NCTC11214_02815</name>
</gene>
<dbReference type="EMBL" id="LR134117">
    <property type="protein sequence ID" value="VDZ58540.1"/>
    <property type="molecule type" value="Genomic_DNA"/>
</dbReference>
<sequence>MAFRNAKTMDSARNQVLFSLTDYLAGIALDQLSYQASVGGLSFSTSPDNGLLFNANGFTQRLPQLLTTLIEGYSSFTPTEDQLQQAKSWYLEQLDAAEKGKAFELAMQRCRCFLACRTASAANAATCCRP</sequence>